<evidence type="ECO:0000256" key="1">
    <source>
        <dbReference type="SAM" id="MobiDB-lite"/>
    </source>
</evidence>
<dbReference type="Proteomes" id="UP000607397">
    <property type="component" value="Unassembled WGS sequence"/>
</dbReference>
<feature type="region of interest" description="Disordered" evidence="1">
    <location>
        <begin position="1"/>
        <end position="38"/>
    </location>
</feature>
<feature type="compositionally biased region" description="Polar residues" evidence="1">
    <location>
        <begin position="1"/>
        <end position="14"/>
    </location>
</feature>
<proteinExistence type="predicted"/>
<protein>
    <submittedName>
        <fullName evidence="2">Uncharacterized protein</fullName>
    </submittedName>
</protein>
<evidence type="ECO:0000313" key="3">
    <source>
        <dbReference type="Proteomes" id="UP000607397"/>
    </source>
</evidence>
<dbReference type="AlphaFoldDB" id="A0A8K2A7N2"/>
<dbReference type="RefSeq" id="WP_161825567.1">
    <property type="nucleotide sequence ID" value="NZ_WVIC01000021.1"/>
</dbReference>
<reference evidence="2" key="1">
    <citation type="submission" date="2019-12" db="EMBL/GenBank/DDBJ databases">
        <title>High-Quality draft genome sequences of three cyanobacteria isolated from the limestone walls of the Old Cathedral of Coimbra.</title>
        <authorList>
            <person name="Tiago I."/>
            <person name="Soares F."/>
            <person name="Portugal A."/>
        </authorList>
    </citation>
    <scope>NUCLEOTIDE SEQUENCE [LARGE SCALE GENOMIC DNA]</scope>
    <source>
        <strain evidence="2">C</strain>
    </source>
</reference>
<name>A0A8K2A7N2_9CYAN</name>
<accession>A0A8K2A7N2</accession>
<gene>
    <name evidence="2" type="ORF">GS597_11315</name>
</gene>
<comment type="caution">
    <text evidence="2">The sequence shown here is derived from an EMBL/GenBank/DDBJ whole genome shotgun (WGS) entry which is preliminary data.</text>
</comment>
<sequence length="270" mass="30541">MTYTTSRNGHSEQPLNLAHNPETPPPVAANSTIPAPQLGDNDSENLLRLFIQHVQATGECPYPELEDFLNQVIQSRSTLPAFTFPVDYIKRVNADLVACLQSIHQQAEELIELIFEVVYRLEMQSQVERRDLWGINARLNREFPQLGNSLSRLITLTTQVITNSQLDLESDNEDFITHQKAVHDLQYINAYLSHTASDEVMSLPRAGYAFPQLYFDRLLSYLSTLPKYAETSAQVAQRCLEQRSPNLWLDPLEAHPSSSKSIAPVDFEGS</sequence>
<keyword evidence="3" id="KW-1185">Reference proteome</keyword>
<evidence type="ECO:0000313" key="2">
    <source>
        <dbReference type="EMBL" id="NCJ07086.1"/>
    </source>
</evidence>
<organism evidence="2 3">
    <name type="scientific">Petrachloros mirabilis ULC683</name>
    <dbReference type="NCBI Taxonomy" id="2781853"/>
    <lineage>
        <taxon>Bacteria</taxon>
        <taxon>Bacillati</taxon>
        <taxon>Cyanobacteriota</taxon>
        <taxon>Cyanophyceae</taxon>
        <taxon>Synechococcales</taxon>
        <taxon>Petrachlorosaceae</taxon>
        <taxon>Petrachloros</taxon>
        <taxon>Petrachloros mirabilis</taxon>
    </lineage>
</organism>
<dbReference type="EMBL" id="WVIC01000021">
    <property type="protein sequence ID" value="NCJ07086.1"/>
    <property type="molecule type" value="Genomic_DNA"/>
</dbReference>